<feature type="region of interest" description="Disordered" evidence="1">
    <location>
        <begin position="249"/>
        <end position="287"/>
    </location>
</feature>
<organism evidence="2 3">
    <name type="scientific">Plasmodium gonderi</name>
    <dbReference type="NCBI Taxonomy" id="77519"/>
    <lineage>
        <taxon>Eukaryota</taxon>
        <taxon>Sar</taxon>
        <taxon>Alveolata</taxon>
        <taxon>Apicomplexa</taxon>
        <taxon>Aconoidasida</taxon>
        <taxon>Haemosporida</taxon>
        <taxon>Plasmodiidae</taxon>
        <taxon>Plasmodium</taxon>
        <taxon>Plasmodium (Plasmodium)</taxon>
    </lineage>
</organism>
<reference evidence="3" key="1">
    <citation type="submission" date="2017-04" db="EMBL/GenBank/DDBJ databases">
        <title>Plasmodium gonderi genome.</title>
        <authorList>
            <person name="Arisue N."/>
            <person name="Honma H."/>
            <person name="Kawai S."/>
            <person name="Tougan T."/>
            <person name="Tanabe K."/>
            <person name="Horii T."/>
        </authorList>
    </citation>
    <scope>NUCLEOTIDE SEQUENCE [LARGE SCALE GENOMIC DNA]</scope>
    <source>
        <strain evidence="3">ATCC 30045</strain>
    </source>
</reference>
<protein>
    <submittedName>
        <fullName evidence="2">Uncharacterized protein</fullName>
    </submittedName>
</protein>
<feature type="compositionally biased region" description="Basic and acidic residues" evidence="1">
    <location>
        <begin position="274"/>
        <end position="286"/>
    </location>
</feature>
<feature type="region of interest" description="Disordered" evidence="1">
    <location>
        <begin position="342"/>
        <end position="364"/>
    </location>
</feature>
<feature type="compositionally biased region" description="Low complexity" evidence="1">
    <location>
        <begin position="261"/>
        <end position="273"/>
    </location>
</feature>
<evidence type="ECO:0000256" key="1">
    <source>
        <dbReference type="SAM" id="MobiDB-lite"/>
    </source>
</evidence>
<comment type="caution">
    <text evidence="2">The sequence shown here is derived from an EMBL/GenBank/DDBJ whole genome shotgun (WGS) entry which is preliminary data.</text>
</comment>
<dbReference type="GeneID" id="39749366"/>
<evidence type="ECO:0000313" key="3">
    <source>
        <dbReference type="Proteomes" id="UP000195521"/>
    </source>
</evidence>
<dbReference type="OMA" id="KSDEANW"/>
<feature type="region of interest" description="Disordered" evidence="1">
    <location>
        <begin position="1"/>
        <end position="61"/>
    </location>
</feature>
<dbReference type="EMBL" id="BDQF01000013">
    <property type="protein sequence ID" value="GAW82629.1"/>
    <property type="molecule type" value="Genomic_DNA"/>
</dbReference>
<evidence type="ECO:0000313" key="2">
    <source>
        <dbReference type="EMBL" id="GAW82629.1"/>
    </source>
</evidence>
<dbReference type="Proteomes" id="UP000195521">
    <property type="component" value="Unassembled WGS sequence"/>
</dbReference>
<keyword evidence="3" id="KW-1185">Reference proteome</keyword>
<dbReference type="RefSeq" id="XP_028545218.1">
    <property type="nucleotide sequence ID" value="XM_028689417.1"/>
</dbReference>
<dbReference type="AlphaFoldDB" id="A0A1Y1JJF0"/>
<feature type="compositionally biased region" description="Basic and acidic residues" evidence="1">
    <location>
        <begin position="27"/>
        <end position="61"/>
    </location>
</feature>
<gene>
    <name evidence="2" type="ORF">PGO_126270</name>
</gene>
<accession>A0A1Y1JJF0</accession>
<feature type="region of interest" description="Disordered" evidence="1">
    <location>
        <begin position="111"/>
        <end position="140"/>
    </location>
</feature>
<dbReference type="OrthoDB" id="371385at2759"/>
<proteinExistence type="predicted"/>
<sequence>MAAKIQYNVHTTNKYSVFDTDNSDEENQNKKLKEFKKREINSVHEDNTNSKSTEKKKLPEVKDVKPPATVKEQNAKKITTSNNYNNDNNDKYNKYISSSVNELKESNNINRSYRDNFHPRGNNIRSKFPRKRAGGGYSNSSTNILSNSNFYRGSRNYDYKFGSDRRNYNSSYNYNKIDYREKMFNEYNDSRNMYDSGKRESYQDSKNKNYEENINITRKHESVTIDYDLYRRQQEKKLISKKNIIADSSDKKTKKNEVNNEKFNTTSNNNTNLKRNDNVENEGKSDHPKRKAINVYQYILEEGGRVDRIPGFRRSYRNYKKFDEANWNNKMEGKTKIQMDEKILKKRDPPNINDTRAFPSLTSK</sequence>
<name>A0A1Y1JJF0_PLAGO</name>
<feature type="compositionally biased region" description="Basic and acidic residues" evidence="1">
    <location>
        <begin position="249"/>
        <end position="260"/>
    </location>
</feature>